<evidence type="ECO:0000313" key="1">
    <source>
        <dbReference type="EMBL" id="KAJ9053115.1"/>
    </source>
</evidence>
<keyword evidence="2" id="KW-1185">Reference proteome</keyword>
<protein>
    <submittedName>
        <fullName evidence="1">Uncharacterized protein</fullName>
    </submittedName>
</protein>
<name>A0ACC2RSP3_9FUNG</name>
<comment type="caution">
    <text evidence="1">The sequence shown here is derived from an EMBL/GenBank/DDBJ whole genome shotgun (WGS) entry which is preliminary data.</text>
</comment>
<reference evidence="1" key="1">
    <citation type="submission" date="2022-04" db="EMBL/GenBank/DDBJ databases">
        <title>Genome of the entomopathogenic fungus Entomophthora muscae.</title>
        <authorList>
            <person name="Elya C."/>
            <person name="Lovett B.R."/>
            <person name="Lee E."/>
            <person name="Macias A.M."/>
            <person name="Hajek A.E."/>
            <person name="De Bivort B.L."/>
            <person name="Kasson M.T."/>
            <person name="De Fine Licht H.H."/>
            <person name="Stajich J.E."/>
        </authorList>
    </citation>
    <scope>NUCLEOTIDE SEQUENCE</scope>
    <source>
        <strain evidence="1">Berkeley</strain>
    </source>
</reference>
<dbReference type="Proteomes" id="UP001165960">
    <property type="component" value="Unassembled WGS sequence"/>
</dbReference>
<evidence type="ECO:0000313" key="2">
    <source>
        <dbReference type="Proteomes" id="UP001165960"/>
    </source>
</evidence>
<dbReference type="EMBL" id="QTSX02006557">
    <property type="protein sequence ID" value="KAJ9053115.1"/>
    <property type="molecule type" value="Genomic_DNA"/>
</dbReference>
<proteinExistence type="predicted"/>
<organism evidence="1 2">
    <name type="scientific">Entomophthora muscae</name>
    <dbReference type="NCBI Taxonomy" id="34485"/>
    <lineage>
        <taxon>Eukaryota</taxon>
        <taxon>Fungi</taxon>
        <taxon>Fungi incertae sedis</taxon>
        <taxon>Zoopagomycota</taxon>
        <taxon>Entomophthoromycotina</taxon>
        <taxon>Entomophthoromycetes</taxon>
        <taxon>Entomophthorales</taxon>
        <taxon>Entomophthoraceae</taxon>
        <taxon>Entomophthora</taxon>
    </lineage>
</organism>
<gene>
    <name evidence="1" type="ORF">DSO57_1027458</name>
</gene>
<accession>A0ACC2RSP3</accession>
<sequence length="204" mass="23301">MGQMRFLVNLGEAEEKKPSIQFIKAFFFGSQTLLLFILATLMFFDFWNINSINSYIWLPLVLNLLLCSVIIFLLVSIKNDIQDANRWYIITCACSVIFLLFYLLFVTQIILITSKNGYVFPPASPFRDSWDQDQLWYESHFQAPSKFPYAFWMGATIEALAGVPTGQMIVSISLVIISLLTLGAGFALLLPRITPKRQSRMVFA</sequence>